<gene>
    <name evidence="3" type="ORF">RCOM_1000530</name>
</gene>
<sequence length="92" mass="10187">MPNIVLIKGHMCSRKEQFQINEDLVQASQEGFRLTWKQPIDGKCQSCEANGGFSGYKNGSPNNFFCICSNGRPSTNCHDNGGSSTEKGNFFF</sequence>
<evidence type="ECO:0000259" key="2">
    <source>
        <dbReference type="Pfam" id="PF14380"/>
    </source>
</evidence>
<organism evidence="3 4">
    <name type="scientific">Ricinus communis</name>
    <name type="common">Castor bean</name>
    <dbReference type="NCBI Taxonomy" id="3988"/>
    <lineage>
        <taxon>Eukaryota</taxon>
        <taxon>Viridiplantae</taxon>
        <taxon>Streptophyta</taxon>
        <taxon>Embryophyta</taxon>
        <taxon>Tracheophyta</taxon>
        <taxon>Spermatophyta</taxon>
        <taxon>Magnoliopsida</taxon>
        <taxon>eudicotyledons</taxon>
        <taxon>Gunneridae</taxon>
        <taxon>Pentapetalae</taxon>
        <taxon>rosids</taxon>
        <taxon>fabids</taxon>
        <taxon>Malpighiales</taxon>
        <taxon>Euphorbiaceae</taxon>
        <taxon>Acalyphoideae</taxon>
        <taxon>Acalypheae</taxon>
        <taxon>Ricinus</taxon>
    </lineage>
</organism>
<dbReference type="Proteomes" id="UP000008311">
    <property type="component" value="Unassembled WGS sequence"/>
</dbReference>
<evidence type="ECO:0000313" key="4">
    <source>
        <dbReference type="Proteomes" id="UP000008311"/>
    </source>
</evidence>
<feature type="domain" description="Wall-associated receptor kinase C-terminal" evidence="2">
    <location>
        <begin position="11"/>
        <end position="71"/>
    </location>
</feature>
<dbReference type="EMBL" id="EQ973835">
    <property type="protein sequence ID" value="EEF43088.1"/>
    <property type="molecule type" value="Genomic_DNA"/>
</dbReference>
<keyword evidence="4" id="KW-1185">Reference proteome</keyword>
<accession>B9RZQ5</accession>
<dbReference type="InterPro" id="IPR032872">
    <property type="entry name" value="WAK_assoc_C"/>
</dbReference>
<name>B9RZQ5_RICCO</name>
<dbReference type="InParanoid" id="B9RZQ5"/>
<proteinExistence type="predicted"/>
<keyword evidence="1" id="KW-0325">Glycoprotein</keyword>
<reference evidence="4" key="1">
    <citation type="journal article" date="2010" name="Nat. Biotechnol.">
        <title>Draft genome sequence of the oilseed species Ricinus communis.</title>
        <authorList>
            <person name="Chan A.P."/>
            <person name="Crabtree J."/>
            <person name="Zhao Q."/>
            <person name="Lorenzi H."/>
            <person name="Orvis J."/>
            <person name="Puiu D."/>
            <person name="Melake-Berhan A."/>
            <person name="Jones K.M."/>
            <person name="Redman J."/>
            <person name="Chen G."/>
            <person name="Cahoon E.B."/>
            <person name="Gedil M."/>
            <person name="Stanke M."/>
            <person name="Haas B.J."/>
            <person name="Wortman J.R."/>
            <person name="Fraser-Liggett C.M."/>
            <person name="Ravel J."/>
            <person name="Rabinowicz P.D."/>
        </authorList>
    </citation>
    <scope>NUCLEOTIDE SEQUENCE [LARGE SCALE GENOMIC DNA]</scope>
    <source>
        <strain evidence="4">cv. Hale</strain>
    </source>
</reference>
<evidence type="ECO:0000313" key="3">
    <source>
        <dbReference type="EMBL" id="EEF43088.1"/>
    </source>
</evidence>
<dbReference type="AlphaFoldDB" id="B9RZQ5"/>
<evidence type="ECO:0000256" key="1">
    <source>
        <dbReference type="ARBA" id="ARBA00023180"/>
    </source>
</evidence>
<protein>
    <recommendedName>
        <fullName evidence="2">Wall-associated receptor kinase C-terminal domain-containing protein</fullName>
    </recommendedName>
</protein>
<dbReference type="Pfam" id="PF14380">
    <property type="entry name" value="WAK_assoc"/>
    <property type="match status" value="1"/>
</dbReference>